<proteinExistence type="predicted"/>
<comment type="caution">
    <text evidence="1">The sequence shown here is derived from an EMBL/GenBank/DDBJ whole genome shotgun (WGS) entry which is preliminary data.</text>
</comment>
<gene>
    <name evidence="1" type="ORF">CUN48_07345</name>
</gene>
<dbReference type="Proteomes" id="UP000230790">
    <property type="component" value="Unassembled WGS sequence"/>
</dbReference>
<evidence type="ECO:0000313" key="2">
    <source>
        <dbReference type="Proteomes" id="UP000230790"/>
    </source>
</evidence>
<protein>
    <submittedName>
        <fullName evidence="1">Uncharacterized protein</fullName>
    </submittedName>
</protein>
<accession>A0A2M8QCZ6</accession>
<organism evidence="1 2">
    <name type="scientific">Candidatus Thermofonsia Clade 3 bacterium</name>
    <dbReference type="NCBI Taxonomy" id="2364212"/>
    <lineage>
        <taxon>Bacteria</taxon>
        <taxon>Bacillati</taxon>
        <taxon>Chloroflexota</taxon>
        <taxon>Candidatus Thermofontia</taxon>
        <taxon>Candidatus Thermofonsia Clade 3</taxon>
    </lineage>
</organism>
<evidence type="ECO:0000313" key="1">
    <source>
        <dbReference type="EMBL" id="PJF47679.1"/>
    </source>
</evidence>
<reference evidence="1 2" key="1">
    <citation type="submission" date="2017-11" db="EMBL/GenBank/DDBJ databases">
        <title>Evolution of Phototrophy in the Chloroflexi Phylum Driven by Horizontal Gene Transfer.</title>
        <authorList>
            <person name="Ward L.M."/>
            <person name="Hemp J."/>
            <person name="Shih P.M."/>
            <person name="Mcglynn S.E."/>
            <person name="Fischer W."/>
        </authorList>
    </citation>
    <scope>NUCLEOTIDE SEQUENCE [LARGE SCALE GENOMIC DNA]</scope>
    <source>
        <strain evidence="1">JP3_7</strain>
    </source>
</reference>
<sequence>MINTNGMLAVMDHHITINWDDGPTMHRIAAQVRYRATESAMLRTMRVSASQRYSDDPLSFVTTCDGLRASWIWQERGPGWTAQLSVTNEGADDVYLDALDVIRIDYAFGGLFNLGAPPGLWRVLLESAQGLLAAPSGDEHRRAESDDPAAGWESWSPATLTATGFARRRCLIVQPVASNRTRPPAVMIRALEGDGPVSSVRTEIQLEVSGERFERLSARYRAEGMLLGTGGSVASPEFWVVSGDDAEELRGVMVDD</sequence>
<name>A0A2M8QCZ6_9CHLR</name>
<dbReference type="AlphaFoldDB" id="A0A2M8QCZ6"/>
<dbReference type="EMBL" id="PGTN01000038">
    <property type="protein sequence ID" value="PJF47679.1"/>
    <property type="molecule type" value="Genomic_DNA"/>
</dbReference>